<dbReference type="STRING" id="1549748.WH95_03470"/>
<dbReference type="OrthoDB" id="9800680at2"/>
<dbReference type="Pfam" id="PF00908">
    <property type="entry name" value="dTDP_sugar_isom"/>
    <property type="match status" value="1"/>
</dbReference>
<evidence type="ECO:0000313" key="8">
    <source>
        <dbReference type="EMBL" id="KKJ78364.1"/>
    </source>
</evidence>
<proteinExistence type="inferred from homology"/>
<dbReference type="NCBIfam" id="TIGR01221">
    <property type="entry name" value="rmlC"/>
    <property type="match status" value="1"/>
</dbReference>
<evidence type="ECO:0000256" key="2">
    <source>
        <dbReference type="ARBA" id="ARBA00001997"/>
    </source>
</evidence>
<comment type="caution">
    <text evidence="8">The sequence shown here is derived from an EMBL/GenBank/DDBJ whole genome shotgun (WGS) entry which is preliminary data.</text>
</comment>
<dbReference type="InterPro" id="IPR014710">
    <property type="entry name" value="RmlC-like_jellyroll"/>
</dbReference>
<feature type="active site" description="Proton donor" evidence="5">
    <location>
        <position position="132"/>
    </location>
</feature>
<dbReference type="InterPro" id="IPR000888">
    <property type="entry name" value="RmlC-like"/>
</dbReference>
<evidence type="ECO:0000256" key="6">
    <source>
        <dbReference type="PIRSR" id="PIRSR600888-3"/>
    </source>
</evidence>
<feature type="active site" description="Proton acceptor" evidence="5">
    <location>
        <position position="62"/>
    </location>
</feature>
<reference evidence="8 9" key="1">
    <citation type="submission" date="2015-03" db="EMBL/GenBank/DDBJ databases">
        <title>Genome sequence of Kiloniella sp. P1-1, isolated from the gut microflora of Pacific white shrimp, Penaeus vannamei.</title>
        <authorList>
            <person name="Shao Z."/>
            <person name="Wang L."/>
            <person name="Li X."/>
        </authorList>
    </citation>
    <scope>NUCLEOTIDE SEQUENCE [LARGE SCALE GENOMIC DNA]</scope>
    <source>
        <strain evidence="8 9">P1-1</strain>
    </source>
</reference>
<comment type="function">
    <text evidence="2 7">Catalyzes the epimerization of the C3' and C5'positions of dTDP-6-deoxy-D-xylo-4-hexulose, forming dTDP-6-deoxy-L-lyxo-4-hexulose.</text>
</comment>
<dbReference type="GO" id="GO:0008830">
    <property type="term" value="F:dTDP-4-dehydrorhamnose 3,5-epimerase activity"/>
    <property type="evidence" value="ECO:0007669"/>
    <property type="project" value="UniProtKB-UniRule"/>
</dbReference>
<keyword evidence="7" id="KW-0413">Isomerase</keyword>
<evidence type="ECO:0000313" key="9">
    <source>
        <dbReference type="Proteomes" id="UP000034491"/>
    </source>
</evidence>
<dbReference type="PATRIC" id="fig|1549748.8.peg.1298"/>
<gene>
    <name evidence="8" type="ORF">WH95_03470</name>
</gene>
<comment type="subunit">
    <text evidence="7">Homodimer.</text>
</comment>
<organism evidence="8 9">
    <name type="scientific">Kiloniella litopenaei</name>
    <dbReference type="NCBI Taxonomy" id="1549748"/>
    <lineage>
        <taxon>Bacteria</taxon>
        <taxon>Pseudomonadati</taxon>
        <taxon>Pseudomonadota</taxon>
        <taxon>Alphaproteobacteria</taxon>
        <taxon>Rhodospirillales</taxon>
        <taxon>Kiloniellaceae</taxon>
        <taxon>Kiloniella</taxon>
    </lineage>
</organism>
<dbReference type="Proteomes" id="UP000034491">
    <property type="component" value="Unassembled WGS sequence"/>
</dbReference>
<dbReference type="EC" id="5.1.3.13" evidence="3 7"/>
<dbReference type="InterPro" id="IPR011051">
    <property type="entry name" value="RmlC_Cupin_sf"/>
</dbReference>
<dbReference type="SUPFAM" id="SSF51182">
    <property type="entry name" value="RmlC-like cupins"/>
    <property type="match status" value="1"/>
</dbReference>
<accession>A0A0M2RD38</accession>
<dbReference type="CDD" id="cd00438">
    <property type="entry name" value="cupin_RmlC"/>
    <property type="match status" value="1"/>
</dbReference>
<dbReference type="EMBL" id="LANI01000002">
    <property type="protein sequence ID" value="KKJ78364.1"/>
    <property type="molecule type" value="Genomic_DNA"/>
</dbReference>
<feature type="site" description="Participates in a stacking interaction with the thymidine ring of dTDP-4-oxo-6-deoxyglucose" evidence="6">
    <location>
        <position position="138"/>
    </location>
</feature>
<dbReference type="PANTHER" id="PTHR21047">
    <property type="entry name" value="DTDP-6-DEOXY-D-GLUCOSE-3,5 EPIMERASE"/>
    <property type="match status" value="1"/>
</dbReference>
<dbReference type="GO" id="GO:0000271">
    <property type="term" value="P:polysaccharide biosynthetic process"/>
    <property type="evidence" value="ECO:0007669"/>
    <property type="project" value="TreeGrafter"/>
</dbReference>
<evidence type="ECO:0000256" key="7">
    <source>
        <dbReference type="RuleBase" id="RU364069"/>
    </source>
</evidence>
<protein>
    <recommendedName>
        <fullName evidence="4 7">dTDP-4-dehydrorhamnose 3,5-epimerase</fullName>
        <ecNumber evidence="3 7">5.1.3.13</ecNumber>
    </recommendedName>
    <alternativeName>
        <fullName evidence="7">Thymidine diphospho-4-keto-rhamnose 3,5-epimerase</fullName>
    </alternativeName>
</protein>
<evidence type="ECO:0000256" key="1">
    <source>
        <dbReference type="ARBA" id="ARBA00001298"/>
    </source>
</evidence>
<comment type="pathway">
    <text evidence="7">Carbohydrate biosynthesis; dTDP-L-rhamnose biosynthesis.</text>
</comment>
<name>A0A0M2RD38_9PROT</name>
<dbReference type="Gene3D" id="2.60.120.10">
    <property type="entry name" value="Jelly Rolls"/>
    <property type="match status" value="1"/>
</dbReference>
<evidence type="ECO:0000256" key="5">
    <source>
        <dbReference type="PIRSR" id="PIRSR600888-1"/>
    </source>
</evidence>
<evidence type="ECO:0000256" key="3">
    <source>
        <dbReference type="ARBA" id="ARBA00012098"/>
    </source>
</evidence>
<comment type="catalytic activity">
    <reaction evidence="1 7">
        <text>dTDP-4-dehydro-6-deoxy-alpha-D-glucose = dTDP-4-dehydro-beta-L-rhamnose</text>
        <dbReference type="Rhea" id="RHEA:16969"/>
        <dbReference type="ChEBI" id="CHEBI:57649"/>
        <dbReference type="ChEBI" id="CHEBI:62830"/>
        <dbReference type="EC" id="5.1.3.13"/>
    </reaction>
</comment>
<dbReference type="AlphaFoldDB" id="A0A0M2RD38"/>
<evidence type="ECO:0000256" key="4">
    <source>
        <dbReference type="ARBA" id="ARBA00019595"/>
    </source>
</evidence>
<dbReference type="GO" id="GO:0019305">
    <property type="term" value="P:dTDP-rhamnose biosynthetic process"/>
    <property type="evidence" value="ECO:0007669"/>
    <property type="project" value="UniProtKB-UniRule"/>
</dbReference>
<sequence>MKFEQTDVEGLFLTELTPFGDERGFFARAFCDQLFAENGIDFSIRQINLSGNTSQGTLRGLHYQATPKPDPKVVRCIRGAVWDVVVDLRKESPTYLKWYGAELTAENRQALVIPGGCAHGFLTLRDDSELLYLMGEEFVSDLARGQRWNDPAFAIQWPFEPKIIAERDANYPDYIQP</sequence>
<dbReference type="PANTHER" id="PTHR21047:SF2">
    <property type="entry name" value="THYMIDINE DIPHOSPHO-4-KETO-RHAMNOSE 3,5-EPIMERASE"/>
    <property type="match status" value="1"/>
</dbReference>
<dbReference type="UniPathway" id="UPA00124"/>
<keyword evidence="9" id="KW-1185">Reference proteome</keyword>
<comment type="similarity">
    <text evidence="7">Belongs to the dTDP-4-dehydrorhamnose 3,5-epimerase family.</text>
</comment>
<dbReference type="RefSeq" id="WP_046502887.1">
    <property type="nucleotide sequence ID" value="NZ_LANI01000002.1"/>
</dbReference>
<dbReference type="GO" id="GO:0005829">
    <property type="term" value="C:cytosol"/>
    <property type="evidence" value="ECO:0007669"/>
    <property type="project" value="TreeGrafter"/>
</dbReference>